<dbReference type="OrthoDB" id="413361at2759"/>
<gene>
    <name evidence="1" type="ORF">EVAR_61459_1</name>
</gene>
<name>A0A4C1Z244_EUMVA</name>
<dbReference type="EMBL" id="BGZK01001502">
    <property type="protein sequence ID" value="GBP81253.1"/>
    <property type="molecule type" value="Genomic_DNA"/>
</dbReference>
<sequence>MALGCLSFAGLTEKYLPMTMAIENSRISISTDAIKTKLLDMAETNNIGGNESTAFASHKKFQHKNKNNKSTYCISSLDETYVPIDSGDEDDEDMSVLAKSRSIRGKKEPERYGFTNMCVSQETMDDASDLTLEEALNGL</sequence>
<dbReference type="Proteomes" id="UP000299102">
    <property type="component" value="Unassembled WGS sequence"/>
</dbReference>
<keyword evidence="2" id="KW-1185">Reference proteome</keyword>
<dbReference type="AlphaFoldDB" id="A0A4C1Z244"/>
<evidence type="ECO:0000313" key="1">
    <source>
        <dbReference type="EMBL" id="GBP81253.1"/>
    </source>
</evidence>
<protein>
    <submittedName>
        <fullName evidence="1">Uncharacterized protein</fullName>
    </submittedName>
</protein>
<organism evidence="1 2">
    <name type="scientific">Eumeta variegata</name>
    <name type="common">Bagworm moth</name>
    <name type="synonym">Eumeta japonica</name>
    <dbReference type="NCBI Taxonomy" id="151549"/>
    <lineage>
        <taxon>Eukaryota</taxon>
        <taxon>Metazoa</taxon>
        <taxon>Ecdysozoa</taxon>
        <taxon>Arthropoda</taxon>
        <taxon>Hexapoda</taxon>
        <taxon>Insecta</taxon>
        <taxon>Pterygota</taxon>
        <taxon>Neoptera</taxon>
        <taxon>Endopterygota</taxon>
        <taxon>Lepidoptera</taxon>
        <taxon>Glossata</taxon>
        <taxon>Ditrysia</taxon>
        <taxon>Tineoidea</taxon>
        <taxon>Psychidae</taxon>
        <taxon>Oiketicinae</taxon>
        <taxon>Eumeta</taxon>
    </lineage>
</organism>
<evidence type="ECO:0000313" key="2">
    <source>
        <dbReference type="Proteomes" id="UP000299102"/>
    </source>
</evidence>
<reference evidence="1 2" key="1">
    <citation type="journal article" date="2019" name="Commun. Biol.">
        <title>The bagworm genome reveals a unique fibroin gene that provides high tensile strength.</title>
        <authorList>
            <person name="Kono N."/>
            <person name="Nakamura H."/>
            <person name="Ohtoshi R."/>
            <person name="Tomita M."/>
            <person name="Numata K."/>
            <person name="Arakawa K."/>
        </authorList>
    </citation>
    <scope>NUCLEOTIDE SEQUENCE [LARGE SCALE GENOMIC DNA]</scope>
</reference>
<accession>A0A4C1Z244</accession>
<comment type="caution">
    <text evidence="1">The sequence shown here is derived from an EMBL/GenBank/DDBJ whole genome shotgun (WGS) entry which is preliminary data.</text>
</comment>
<proteinExistence type="predicted"/>